<organism evidence="2 3">
    <name type="scientific">Christensenella hongkongensis</name>
    <dbReference type="NCBI Taxonomy" id="270498"/>
    <lineage>
        <taxon>Bacteria</taxon>
        <taxon>Bacillati</taxon>
        <taxon>Bacillota</taxon>
        <taxon>Clostridia</taxon>
        <taxon>Christensenellales</taxon>
        <taxon>Christensenellaceae</taxon>
        <taxon>Christensenella</taxon>
    </lineage>
</organism>
<dbReference type="PROSITE" id="PS50151">
    <property type="entry name" value="UVR"/>
    <property type="match status" value="1"/>
</dbReference>
<dbReference type="InterPro" id="IPR001943">
    <property type="entry name" value="UVR_dom"/>
</dbReference>
<dbReference type="SUPFAM" id="SSF46600">
    <property type="entry name" value="C-terminal UvrC-binding domain of UvrB"/>
    <property type="match status" value="1"/>
</dbReference>
<proteinExistence type="predicted"/>
<dbReference type="GO" id="GO:1990169">
    <property type="term" value="P:stress response to copper ion"/>
    <property type="evidence" value="ECO:0007669"/>
    <property type="project" value="TreeGrafter"/>
</dbReference>
<dbReference type="InterPro" id="IPR036876">
    <property type="entry name" value="UVR_dom_sf"/>
</dbReference>
<dbReference type="PIRSF" id="PIRSF015034">
    <property type="entry name" value="YacH"/>
    <property type="match status" value="1"/>
</dbReference>
<dbReference type="GO" id="GO:1990170">
    <property type="term" value="P:stress response to cadmium ion"/>
    <property type="evidence" value="ECO:0007669"/>
    <property type="project" value="TreeGrafter"/>
</dbReference>
<dbReference type="GO" id="GO:0050897">
    <property type="term" value="F:cobalt ion binding"/>
    <property type="evidence" value="ECO:0007669"/>
    <property type="project" value="TreeGrafter"/>
</dbReference>
<dbReference type="STRING" id="270498.CHK_1163"/>
<dbReference type="AlphaFoldDB" id="A0A0M2NMB8"/>
<dbReference type="RefSeq" id="WP_046443059.1">
    <property type="nucleotide sequence ID" value="NZ_CAUERS010000009.1"/>
</dbReference>
<dbReference type="Pfam" id="PF02151">
    <property type="entry name" value="UVR"/>
    <property type="match status" value="1"/>
</dbReference>
<keyword evidence="3" id="KW-1185">Reference proteome</keyword>
<comment type="caution">
    <text evidence="2">The sequence shown here is derived from an EMBL/GenBank/DDBJ whole genome shotgun (WGS) entry which is preliminary data.</text>
</comment>
<dbReference type="GO" id="GO:0005507">
    <property type="term" value="F:copper ion binding"/>
    <property type="evidence" value="ECO:0007669"/>
    <property type="project" value="TreeGrafter"/>
</dbReference>
<accession>A0A0M2NMB8</accession>
<protein>
    <submittedName>
        <fullName evidence="2">Nucleotide excision repair protein, with UvrB/UvrC motif</fullName>
    </submittedName>
</protein>
<sequence length="160" mass="18031">MLCDKCKQREANIHIKQSVNGVTTEKNLCEVCAREEQGLMNVFSGDGFFDNLFETSLLKRGSGRLGSLFGTDFGLPENQPVSNDRYQAEFMGGHDPYAQSIELPEIKLTPRNQAEAKTEKKEDLKAQLDQAIKDENYEKAAELRDRIKKEGEEKGKKTEG</sequence>
<evidence type="ECO:0000313" key="3">
    <source>
        <dbReference type="Proteomes" id="UP000034076"/>
    </source>
</evidence>
<dbReference type="EMBL" id="LAYJ01000078">
    <property type="protein sequence ID" value="KKI51375.1"/>
    <property type="molecule type" value="Genomic_DNA"/>
</dbReference>
<dbReference type="PANTHER" id="PTHR38430">
    <property type="entry name" value="PROTEIN-ARGININE KINASE ACTIVATOR PROTEIN"/>
    <property type="match status" value="1"/>
</dbReference>
<dbReference type="GO" id="GO:0046870">
    <property type="term" value="F:cadmium ion binding"/>
    <property type="evidence" value="ECO:0007669"/>
    <property type="project" value="TreeGrafter"/>
</dbReference>
<name>A0A0M2NMB8_9FIRM</name>
<dbReference type="OrthoDB" id="9788704at2"/>
<reference evidence="2 3" key="1">
    <citation type="submission" date="2015-04" db="EMBL/GenBank/DDBJ databases">
        <title>Draft genome sequence of bacteremic isolate Catabacter hongkongensis type strain HKU16T.</title>
        <authorList>
            <person name="Lau S.K."/>
            <person name="Teng J.L."/>
            <person name="Huang Y."/>
            <person name="Curreem S.O."/>
            <person name="Tsui S.K."/>
            <person name="Woo P.C."/>
        </authorList>
    </citation>
    <scope>NUCLEOTIDE SEQUENCE [LARGE SCALE GENOMIC DNA]</scope>
    <source>
        <strain evidence="2 3">HKU16</strain>
    </source>
</reference>
<dbReference type="PANTHER" id="PTHR38430:SF1">
    <property type="entry name" value="PROTEIN-ARGININE KINASE ACTIVATOR PROTEIN"/>
    <property type="match status" value="1"/>
</dbReference>
<evidence type="ECO:0000313" key="2">
    <source>
        <dbReference type="EMBL" id="KKI51375.1"/>
    </source>
</evidence>
<evidence type="ECO:0000259" key="1">
    <source>
        <dbReference type="PROSITE" id="PS50151"/>
    </source>
</evidence>
<gene>
    <name evidence="2" type="ORF">CHK_1163</name>
</gene>
<dbReference type="Proteomes" id="UP000034076">
    <property type="component" value="Unassembled WGS sequence"/>
</dbReference>
<feature type="domain" description="UVR" evidence="1">
    <location>
        <begin position="118"/>
        <end position="153"/>
    </location>
</feature>
<dbReference type="InterPro" id="IPR025542">
    <property type="entry name" value="YacH"/>
</dbReference>
<dbReference type="GO" id="GO:0008270">
    <property type="term" value="F:zinc ion binding"/>
    <property type="evidence" value="ECO:0007669"/>
    <property type="project" value="TreeGrafter"/>
</dbReference>